<dbReference type="PANTHER" id="PTHR43329">
    <property type="entry name" value="EPOXIDE HYDROLASE"/>
    <property type="match status" value="1"/>
</dbReference>
<keyword evidence="3" id="KW-0378">Hydrolase</keyword>
<dbReference type="EMBL" id="KZ805686">
    <property type="protein sequence ID" value="PVH92407.1"/>
    <property type="molecule type" value="Genomic_DNA"/>
</dbReference>
<gene>
    <name evidence="3" type="ORF">DM02DRAFT_277750</name>
</gene>
<accession>A0A2V1D2Y5</accession>
<dbReference type="Proteomes" id="UP000244855">
    <property type="component" value="Unassembled WGS sequence"/>
</dbReference>
<organism evidence="3 4">
    <name type="scientific">Periconia macrospinosa</name>
    <dbReference type="NCBI Taxonomy" id="97972"/>
    <lineage>
        <taxon>Eukaryota</taxon>
        <taxon>Fungi</taxon>
        <taxon>Dikarya</taxon>
        <taxon>Ascomycota</taxon>
        <taxon>Pezizomycotina</taxon>
        <taxon>Dothideomycetes</taxon>
        <taxon>Pleosporomycetidae</taxon>
        <taxon>Pleosporales</taxon>
        <taxon>Massarineae</taxon>
        <taxon>Periconiaceae</taxon>
        <taxon>Periconia</taxon>
    </lineage>
</organism>
<evidence type="ECO:0000256" key="1">
    <source>
        <dbReference type="SAM" id="MobiDB-lite"/>
    </source>
</evidence>
<dbReference type="InterPro" id="IPR029058">
    <property type="entry name" value="AB_hydrolase_fold"/>
</dbReference>
<sequence>MSAISQQDKKFASLGLSKPTAGAEGVAKREEKGGGEGINAYTHNLSSSSPSNPVLVLLHGYPQSSYMWRNLIPHLPPSAPLYVPDLPGYGASAPLPDSFKFHDKLSVGKAVLGGLKSALAAESSGKEKEEIHVVLIGHDRGARVAHRLTVSKEEVGEFGVKVRGVCLVDIVPTSIQWAGATSPHEIKTYWHWAFLANPHIAMPMITAYSGSKWCSTAINSWLGTSERGLSTFHSSSSLSVYASFMEDPSVIAATCKDYEAGAGVDVDAQKEDQEKGRKIGVPLLLVWSAGGLGKRFDVKGSWGEWVEDGVEIEGLALGGGIGHFGAEEAPEETAERVNAWLGKVVGEA</sequence>
<keyword evidence="4" id="KW-1185">Reference proteome</keyword>
<evidence type="ECO:0000259" key="2">
    <source>
        <dbReference type="Pfam" id="PF12697"/>
    </source>
</evidence>
<dbReference type="OrthoDB" id="408373at2759"/>
<feature type="domain" description="AB hydrolase-1" evidence="2">
    <location>
        <begin position="55"/>
        <end position="335"/>
    </location>
</feature>
<dbReference type="Gene3D" id="3.40.50.1820">
    <property type="entry name" value="alpha/beta hydrolase"/>
    <property type="match status" value="1"/>
</dbReference>
<dbReference type="SUPFAM" id="SSF53474">
    <property type="entry name" value="alpha/beta-Hydrolases"/>
    <property type="match status" value="1"/>
</dbReference>
<dbReference type="STRING" id="97972.A0A2V1D2Y5"/>
<reference evidence="3 4" key="1">
    <citation type="journal article" date="2018" name="Sci. Rep.">
        <title>Comparative genomics provides insights into the lifestyle and reveals functional heterogeneity of dark septate endophytic fungi.</title>
        <authorList>
            <person name="Knapp D.G."/>
            <person name="Nemeth J.B."/>
            <person name="Barry K."/>
            <person name="Hainaut M."/>
            <person name="Henrissat B."/>
            <person name="Johnson J."/>
            <person name="Kuo A."/>
            <person name="Lim J.H.P."/>
            <person name="Lipzen A."/>
            <person name="Nolan M."/>
            <person name="Ohm R.A."/>
            <person name="Tamas L."/>
            <person name="Grigoriev I.V."/>
            <person name="Spatafora J.W."/>
            <person name="Nagy L.G."/>
            <person name="Kovacs G.M."/>
        </authorList>
    </citation>
    <scope>NUCLEOTIDE SEQUENCE [LARGE SCALE GENOMIC DNA]</scope>
    <source>
        <strain evidence="3 4">DSE2036</strain>
    </source>
</reference>
<evidence type="ECO:0000313" key="3">
    <source>
        <dbReference type="EMBL" id="PVH92407.1"/>
    </source>
</evidence>
<proteinExistence type="predicted"/>
<dbReference type="Pfam" id="PF12697">
    <property type="entry name" value="Abhydrolase_6"/>
    <property type="match status" value="1"/>
</dbReference>
<dbReference type="GO" id="GO:0016787">
    <property type="term" value="F:hydrolase activity"/>
    <property type="evidence" value="ECO:0007669"/>
    <property type="project" value="UniProtKB-KW"/>
</dbReference>
<feature type="region of interest" description="Disordered" evidence="1">
    <location>
        <begin position="15"/>
        <end position="44"/>
    </location>
</feature>
<protein>
    <submittedName>
        <fullName evidence="3">Alpha/beta-hydrolase</fullName>
    </submittedName>
</protein>
<name>A0A2V1D2Y5_9PLEO</name>
<evidence type="ECO:0000313" key="4">
    <source>
        <dbReference type="Proteomes" id="UP000244855"/>
    </source>
</evidence>
<dbReference type="AlphaFoldDB" id="A0A2V1D2Y5"/>
<dbReference type="InterPro" id="IPR000073">
    <property type="entry name" value="AB_hydrolase_1"/>
</dbReference>